<feature type="domain" description="BHLH" evidence="13">
    <location>
        <begin position="20"/>
        <end position="73"/>
    </location>
</feature>
<dbReference type="FunFam" id="4.10.280.10:FF:000081">
    <property type="entry name" value="transcription cofactor HES-6 isoform X1"/>
    <property type="match status" value="1"/>
</dbReference>
<evidence type="ECO:0000256" key="4">
    <source>
        <dbReference type="ARBA" id="ARBA00022782"/>
    </source>
</evidence>
<dbReference type="InterPro" id="IPR003650">
    <property type="entry name" value="Orange_dom"/>
</dbReference>
<feature type="region of interest" description="Disordered" evidence="12">
    <location>
        <begin position="1"/>
        <end position="24"/>
    </location>
</feature>
<dbReference type="SUPFAM" id="SSF47459">
    <property type="entry name" value="HLH, helix-loop-helix DNA-binding domain"/>
    <property type="match status" value="1"/>
</dbReference>
<comment type="function">
    <text evidence="8">Does not bind DNA itself but suppresses both HES1-mediated N box-dependent transcriptional repression and binding of HES1 to E box sequences. Also suppresses HES1-mediated inhibition of the heterodimer formed by ASCL1/MASH1 and TCF3/E47, allowing ASCL1 and TCF3 to up-regulate transcription in its presence. Promotes cell differentiation.</text>
</comment>
<keyword evidence="2" id="KW-0217">Developmental protein</keyword>
<evidence type="ECO:0000313" key="15">
    <source>
        <dbReference type="EMBL" id="KAK0135497.1"/>
    </source>
</evidence>
<evidence type="ECO:0000256" key="5">
    <source>
        <dbReference type="ARBA" id="ARBA00023015"/>
    </source>
</evidence>
<accession>A0AA47M8P5</accession>
<dbReference type="GO" id="GO:1990837">
    <property type="term" value="F:sequence-specific double-stranded DNA binding"/>
    <property type="evidence" value="ECO:0007669"/>
    <property type="project" value="UniProtKB-ARBA"/>
</dbReference>
<dbReference type="GO" id="GO:0030154">
    <property type="term" value="P:cell differentiation"/>
    <property type="evidence" value="ECO:0007669"/>
    <property type="project" value="UniProtKB-KW"/>
</dbReference>
<dbReference type="SMART" id="SM00511">
    <property type="entry name" value="ORANGE"/>
    <property type="match status" value="1"/>
</dbReference>
<evidence type="ECO:0000256" key="6">
    <source>
        <dbReference type="ARBA" id="ARBA00023163"/>
    </source>
</evidence>
<comment type="subcellular location">
    <subcellularLocation>
        <location evidence="1">Nucleus</location>
    </subcellularLocation>
</comment>
<comment type="subunit">
    <text evidence="9">Transcription repression requires formation of a complex with a corepressor protein of the Groucho/TLE family. Interacts with HES1.</text>
</comment>
<evidence type="ECO:0000256" key="8">
    <source>
        <dbReference type="ARBA" id="ARBA00055708"/>
    </source>
</evidence>
<keyword evidence="6" id="KW-0804">Transcription</keyword>
<comment type="caution">
    <text evidence="15">The sequence shown here is derived from an EMBL/GenBank/DDBJ whole genome shotgun (WGS) entry which is preliminary data.</text>
</comment>
<feature type="compositionally biased region" description="Low complexity" evidence="12">
    <location>
        <begin position="150"/>
        <end position="182"/>
    </location>
</feature>
<evidence type="ECO:0000259" key="13">
    <source>
        <dbReference type="PROSITE" id="PS50888"/>
    </source>
</evidence>
<dbReference type="GO" id="GO:0046983">
    <property type="term" value="F:protein dimerization activity"/>
    <property type="evidence" value="ECO:0007669"/>
    <property type="project" value="InterPro"/>
</dbReference>
<evidence type="ECO:0000259" key="14">
    <source>
        <dbReference type="PROSITE" id="PS51054"/>
    </source>
</evidence>
<evidence type="ECO:0000256" key="10">
    <source>
        <dbReference type="ARBA" id="ARBA00073426"/>
    </source>
</evidence>
<evidence type="ECO:0000256" key="3">
    <source>
        <dbReference type="ARBA" id="ARBA00022491"/>
    </source>
</evidence>
<dbReference type="Proteomes" id="UP001174136">
    <property type="component" value="Unassembled WGS sequence"/>
</dbReference>
<dbReference type="SUPFAM" id="SSF158457">
    <property type="entry name" value="Orange domain-like"/>
    <property type="match status" value="1"/>
</dbReference>
<dbReference type="PROSITE" id="PS50888">
    <property type="entry name" value="BHLH"/>
    <property type="match status" value="1"/>
</dbReference>
<evidence type="ECO:0000256" key="12">
    <source>
        <dbReference type="SAM" id="MobiDB-lite"/>
    </source>
</evidence>
<keyword evidence="7" id="KW-0539">Nucleus</keyword>
<dbReference type="Pfam" id="PF00010">
    <property type="entry name" value="HLH"/>
    <property type="match status" value="1"/>
</dbReference>
<sequence length="267" mass="29872">MAPHRHHANGNETPKEFKADRKIRKPLVEKQRRARINESLQELRLRALGDADSQSKMENAEVLELTVRRVESILQNQAQEMDVMNREARERFAAGYIQCMHEVHSFVSNCPGIDPAIAADLLNHLLESMPLNDEDRLHVMLSDIVSDCPNSNSSSTWSTYSESGRTSPCSPGSSALSPAPSSTDGSLCSDLEETDSEQSNLSIHEGEKQDLSSLQYLSYSKSMWRPWNQRCEQYSDRGRFDQTSPGVSYTSVGQTRSSTVCSLPGLY</sequence>
<dbReference type="Pfam" id="PF07527">
    <property type="entry name" value="Hairy_orange"/>
    <property type="match status" value="1"/>
</dbReference>
<dbReference type="PANTHER" id="PTHR10985">
    <property type="entry name" value="BASIC HELIX-LOOP-HELIX TRANSCRIPTION FACTOR, HES-RELATED"/>
    <property type="match status" value="1"/>
</dbReference>
<dbReference type="GO" id="GO:0005634">
    <property type="term" value="C:nucleus"/>
    <property type="evidence" value="ECO:0007669"/>
    <property type="project" value="UniProtKB-SubCell"/>
</dbReference>
<dbReference type="GO" id="GO:0006355">
    <property type="term" value="P:regulation of DNA-templated transcription"/>
    <property type="evidence" value="ECO:0007669"/>
    <property type="project" value="InterPro"/>
</dbReference>
<keyword evidence="5" id="KW-0805">Transcription regulation</keyword>
<dbReference type="SMART" id="SM00353">
    <property type="entry name" value="HLH"/>
    <property type="match status" value="1"/>
</dbReference>
<keyword evidence="3" id="KW-0678">Repressor</keyword>
<evidence type="ECO:0000256" key="11">
    <source>
        <dbReference type="ARBA" id="ARBA00081410"/>
    </source>
</evidence>
<proteinExistence type="predicted"/>
<feature type="region of interest" description="Disordered" evidence="12">
    <location>
        <begin position="148"/>
        <end position="206"/>
    </location>
</feature>
<name>A0AA47M8P5_MERPO</name>
<gene>
    <name evidence="15" type="primary">HES6_1</name>
    <name evidence="15" type="ORF">N1851_028648</name>
</gene>
<feature type="domain" description="Orange" evidence="14">
    <location>
        <begin position="92"/>
        <end position="125"/>
    </location>
</feature>
<protein>
    <recommendedName>
        <fullName evidence="10">Transcription cofactor HES-6</fullName>
    </recommendedName>
    <alternativeName>
        <fullName evidence="11">Hairy and enhancer of split 6</fullName>
    </alternativeName>
</protein>
<reference evidence="15" key="1">
    <citation type="journal article" date="2023" name="Front. Mar. Sci.">
        <title>A new Merluccius polli reference genome to investigate the effects of global change in West African waters.</title>
        <authorList>
            <person name="Mateo J.L."/>
            <person name="Blanco-Fernandez C."/>
            <person name="Garcia-Vazquez E."/>
            <person name="Machado-Schiaffino G."/>
        </authorList>
    </citation>
    <scope>NUCLEOTIDE SEQUENCE</scope>
    <source>
        <strain evidence="15">C29</strain>
        <tissue evidence="15">Fin</tissue>
    </source>
</reference>
<dbReference type="Gene3D" id="4.10.280.10">
    <property type="entry name" value="Helix-loop-helix DNA-binding domain"/>
    <property type="match status" value="1"/>
</dbReference>
<evidence type="ECO:0000256" key="2">
    <source>
        <dbReference type="ARBA" id="ARBA00022473"/>
    </source>
</evidence>
<evidence type="ECO:0000313" key="16">
    <source>
        <dbReference type="Proteomes" id="UP001174136"/>
    </source>
</evidence>
<dbReference type="InterPro" id="IPR011598">
    <property type="entry name" value="bHLH_dom"/>
</dbReference>
<evidence type="ECO:0000256" key="7">
    <source>
        <dbReference type="ARBA" id="ARBA00023242"/>
    </source>
</evidence>
<keyword evidence="4" id="KW-0221">Differentiation</keyword>
<keyword evidence="16" id="KW-1185">Reference proteome</keyword>
<dbReference type="PROSITE" id="PS51054">
    <property type="entry name" value="ORANGE"/>
    <property type="match status" value="1"/>
</dbReference>
<feature type="compositionally biased region" description="Basic and acidic residues" evidence="12">
    <location>
        <begin position="13"/>
        <end position="24"/>
    </location>
</feature>
<dbReference type="AlphaFoldDB" id="A0AA47M8P5"/>
<evidence type="ECO:0000256" key="9">
    <source>
        <dbReference type="ARBA" id="ARBA00064255"/>
    </source>
</evidence>
<dbReference type="EMBL" id="JAOPHQ010005422">
    <property type="protein sequence ID" value="KAK0135497.1"/>
    <property type="molecule type" value="Genomic_DNA"/>
</dbReference>
<organism evidence="15 16">
    <name type="scientific">Merluccius polli</name>
    <name type="common">Benguela hake</name>
    <name type="synonym">Merluccius cadenati</name>
    <dbReference type="NCBI Taxonomy" id="89951"/>
    <lineage>
        <taxon>Eukaryota</taxon>
        <taxon>Metazoa</taxon>
        <taxon>Chordata</taxon>
        <taxon>Craniata</taxon>
        <taxon>Vertebrata</taxon>
        <taxon>Euteleostomi</taxon>
        <taxon>Actinopterygii</taxon>
        <taxon>Neopterygii</taxon>
        <taxon>Teleostei</taxon>
        <taxon>Neoteleostei</taxon>
        <taxon>Acanthomorphata</taxon>
        <taxon>Zeiogadaria</taxon>
        <taxon>Gadariae</taxon>
        <taxon>Gadiformes</taxon>
        <taxon>Gadoidei</taxon>
        <taxon>Merlucciidae</taxon>
        <taxon>Merluccius</taxon>
    </lineage>
</organism>
<dbReference type="InterPro" id="IPR050370">
    <property type="entry name" value="HES_HEY"/>
</dbReference>
<dbReference type="InterPro" id="IPR036638">
    <property type="entry name" value="HLH_DNA-bd_sf"/>
</dbReference>
<evidence type="ECO:0000256" key="1">
    <source>
        <dbReference type="ARBA" id="ARBA00004123"/>
    </source>
</evidence>